<dbReference type="EMBL" id="BQKY01000002">
    <property type="protein sequence ID" value="GJN87762.1"/>
    <property type="molecule type" value="Genomic_DNA"/>
</dbReference>
<protein>
    <recommendedName>
        <fullName evidence="4">Proteophosphoglycan ppg4</fullName>
    </recommendedName>
</protein>
<dbReference type="AlphaFoldDB" id="A0AAV5GEJ0"/>
<evidence type="ECO:0000313" key="2">
    <source>
        <dbReference type="EMBL" id="GJN87762.1"/>
    </source>
</evidence>
<evidence type="ECO:0008006" key="4">
    <source>
        <dbReference type="Google" id="ProtNLM"/>
    </source>
</evidence>
<dbReference type="Proteomes" id="UP001342314">
    <property type="component" value="Unassembled WGS sequence"/>
</dbReference>
<comment type="caution">
    <text evidence="2">The sequence shown here is derived from an EMBL/GenBank/DDBJ whole genome shotgun (WGS) entry which is preliminary data.</text>
</comment>
<evidence type="ECO:0000313" key="3">
    <source>
        <dbReference type="Proteomes" id="UP001342314"/>
    </source>
</evidence>
<feature type="region of interest" description="Disordered" evidence="1">
    <location>
        <begin position="76"/>
        <end position="111"/>
    </location>
</feature>
<reference evidence="2 3" key="1">
    <citation type="submission" date="2021-12" db="EMBL/GenBank/DDBJ databases">
        <title>High titer production of polyol ester of fatty acids by Rhodotorula paludigena BS15 towards product separation-free biomass refinery.</title>
        <authorList>
            <person name="Mano J."/>
            <person name="Ono H."/>
            <person name="Tanaka T."/>
            <person name="Naito K."/>
            <person name="Sushida H."/>
            <person name="Ike M."/>
            <person name="Tokuyasu K."/>
            <person name="Kitaoka M."/>
        </authorList>
    </citation>
    <scope>NUCLEOTIDE SEQUENCE [LARGE SCALE GENOMIC DNA]</scope>
    <source>
        <strain evidence="2 3">BS15</strain>
    </source>
</reference>
<keyword evidence="3" id="KW-1185">Reference proteome</keyword>
<proteinExistence type="predicted"/>
<accession>A0AAV5GEJ0</accession>
<organism evidence="2 3">
    <name type="scientific">Rhodotorula paludigena</name>
    <dbReference type="NCBI Taxonomy" id="86838"/>
    <lineage>
        <taxon>Eukaryota</taxon>
        <taxon>Fungi</taxon>
        <taxon>Dikarya</taxon>
        <taxon>Basidiomycota</taxon>
        <taxon>Pucciniomycotina</taxon>
        <taxon>Microbotryomycetes</taxon>
        <taxon>Sporidiobolales</taxon>
        <taxon>Sporidiobolaceae</taxon>
        <taxon>Rhodotorula</taxon>
    </lineage>
</organism>
<gene>
    <name evidence="2" type="ORF">Rhopal_000717-T1</name>
</gene>
<sequence length="531" mass="60115">MYRDVHPRTVVQAAPVAPAAAKQLRLGTAAAVDEQFEAQFSPKVQEFRRWRWSGVPDESLSRIVSNLTESQRGTPIGIMASQYPPNMRPGEPAKSHESAPGSFEGPGEFTGGSWEKYSELLREWRDGREPWHTEGEKWWHRYARLHAEVLALKRPARILEYQCPAGKPCGGLADRLMGLTTTFLYALLTDRAFIASFDQPFPLDLVFDSPFIDWSAPSPSLRRTDVPGDAYSRLWASATLLRRRKTMKMQNLEIDPMREVLADVRTGQRDEPWIRFDRLNRGMILQAYNASEPSLVPQLAHLGFTMETAYAQIMHFLFRPKLEALMFIHEYTSLFSLPSFFVVGLQIRTGDFYMRKPQHDWINTPAWHEHWFTCAQEVVDTYSAPGQHPLYYLITDSSTLRESALAAFPDRVVLSGLTPHHAELRDSKKKKFVSGAGRMKNDPDGVLQEVEGMTDSMVESWIFANVDFALLSHDSGFAKNPTFMRAHPGKAIVLPRRKQGGISTPRPQMKSCALPETLSSFADLASDWSLG</sequence>
<name>A0AAV5GEJ0_9BASI</name>
<dbReference type="Gene3D" id="3.40.50.11350">
    <property type="match status" value="1"/>
</dbReference>
<evidence type="ECO:0000256" key="1">
    <source>
        <dbReference type="SAM" id="MobiDB-lite"/>
    </source>
</evidence>